<evidence type="ECO:0000259" key="1">
    <source>
        <dbReference type="Pfam" id="PF03992"/>
    </source>
</evidence>
<dbReference type="PANTHER" id="PTHR37811">
    <property type="entry name" value="BLL5343 PROTEIN"/>
    <property type="match status" value="1"/>
</dbReference>
<protein>
    <recommendedName>
        <fullName evidence="1">ABM domain-containing protein</fullName>
    </recommendedName>
</protein>
<feature type="domain" description="ABM" evidence="1">
    <location>
        <begin position="11"/>
        <end position="80"/>
    </location>
</feature>
<gene>
    <name evidence="2" type="ORF">PSDVSF_11040</name>
</gene>
<dbReference type="InterPro" id="IPR011008">
    <property type="entry name" value="Dimeric_a/b-barrel"/>
</dbReference>
<dbReference type="InterPro" id="IPR052936">
    <property type="entry name" value="Jasmonate_Hydroxylase-like"/>
</dbReference>
<dbReference type="SUPFAM" id="SSF54909">
    <property type="entry name" value="Dimeric alpha+beta barrel"/>
    <property type="match status" value="1"/>
</dbReference>
<dbReference type="PANTHER" id="PTHR37811:SF2">
    <property type="entry name" value="ABM DOMAIN-CONTAINING PROTEIN"/>
    <property type="match status" value="1"/>
</dbReference>
<dbReference type="InterPro" id="IPR007138">
    <property type="entry name" value="ABM_dom"/>
</dbReference>
<organism evidence="2 3">
    <name type="scientific">Pseudodesulfovibrio sediminis</name>
    <dbReference type="NCBI Taxonomy" id="2810563"/>
    <lineage>
        <taxon>Bacteria</taxon>
        <taxon>Pseudomonadati</taxon>
        <taxon>Thermodesulfobacteriota</taxon>
        <taxon>Desulfovibrionia</taxon>
        <taxon>Desulfovibrionales</taxon>
        <taxon>Desulfovibrionaceae</taxon>
    </lineage>
</organism>
<evidence type="ECO:0000313" key="2">
    <source>
        <dbReference type="EMBL" id="BCS87862.1"/>
    </source>
</evidence>
<evidence type="ECO:0000313" key="3">
    <source>
        <dbReference type="Proteomes" id="UP001053296"/>
    </source>
</evidence>
<dbReference type="Gene3D" id="3.30.70.100">
    <property type="match status" value="1"/>
</dbReference>
<dbReference type="Proteomes" id="UP001053296">
    <property type="component" value="Chromosome"/>
</dbReference>
<accession>A0ABM7P4N6</accession>
<keyword evidence="3" id="KW-1185">Reference proteome</keyword>
<reference evidence="2" key="1">
    <citation type="journal article" date="2022" name="Arch. Microbiol.">
        <title>Pseudodesulfovibrio sediminis sp. nov., a mesophilic and neutrophilic sulfate-reducing bacterium isolated from sediment of a brackish lake.</title>
        <authorList>
            <person name="Takahashi A."/>
            <person name="Kojima H."/>
            <person name="Watanabe M."/>
            <person name="Fukui M."/>
        </authorList>
    </citation>
    <scope>NUCLEOTIDE SEQUENCE</scope>
    <source>
        <strain evidence="2">SF6</strain>
    </source>
</reference>
<dbReference type="EMBL" id="AP024485">
    <property type="protein sequence ID" value="BCS87862.1"/>
    <property type="molecule type" value="Genomic_DNA"/>
</dbReference>
<proteinExistence type="predicted"/>
<name>A0ABM7P4N6_9BACT</name>
<dbReference type="Pfam" id="PF03992">
    <property type="entry name" value="ABM"/>
    <property type="match status" value="1"/>
</dbReference>
<dbReference type="RefSeq" id="WP_229594650.1">
    <property type="nucleotide sequence ID" value="NZ_AP024485.1"/>
</dbReference>
<sequence length="110" mass="12510">MIAHTPTPPYYAVIFTSMRTIHDDGYSDTANRMLELASTMPGFLGVESARKDVGITVSYWDSLEAIRAWRQHPDHIHAQNEGRGKWYVSFTTRICRVEAESSFLCQSAKK</sequence>